<sequence>MRTRFLGSVPQDEVAAAAAPLPSAFPSESSGNGSGEGGPLLARNSEDDGLSSPGRGQRTSAGDAGPVAQYQGSQDDPMVYMREIELLHSFSVNRTEKGGQDSEKESTSGSDRASSGDGGEKEAGSPPREEDYEEVVPETTDPASGRYWEENSARNLDGSFRWPGIHY</sequence>
<keyword evidence="3" id="KW-1185">Reference proteome</keyword>
<dbReference type="Proteomes" id="UP001313282">
    <property type="component" value="Unassembled WGS sequence"/>
</dbReference>
<protein>
    <submittedName>
        <fullName evidence="2">Uncharacterized protein</fullName>
    </submittedName>
</protein>
<feature type="compositionally biased region" description="Basic and acidic residues" evidence="1">
    <location>
        <begin position="94"/>
        <end position="106"/>
    </location>
</feature>
<feature type="compositionally biased region" description="Basic and acidic residues" evidence="1">
    <location>
        <begin position="118"/>
        <end position="129"/>
    </location>
</feature>
<evidence type="ECO:0000256" key="1">
    <source>
        <dbReference type="SAM" id="MobiDB-lite"/>
    </source>
</evidence>
<organism evidence="2 3">
    <name type="scientific">Orbilia javanica</name>
    <dbReference type="NCBI Taxonomy" id="47235"/>
    <lineage>
        <taxon>Eukaryota</taxon>
        <taxon>Fungi</taxon>
        <taxon>Dikarya</taxon>
        <taxon>Ascomycota</taxon>
        <taxon>Pezizomycotina</taxon>
        <taxon>Orbiliomycetes</taxon>
        <taxon>Orbiliales</taxon>
        <taxon>Orbiliaceae</taxon>
        <taxon>Orbilia</taxon>
    </lineage>
</organism>
<feature type="compositionally biased region" description="Low complexity" evidence="1">
    <location>
        <begin position="15"/>
        <end position="31"/>
    </location>
</feature>
<gene>
    <name evidence="2" type="ORF">TWF718_003488</name>
</gene>
<reference evidence="2 3" key="1">
    <citation type="submission" date="2019-10" db="EMBL/GenBank/DDBJ databases">
        <authorList>
            <person name="Palmer J.M."/>
        </authorList>
    </citation>
    <scope>NUCLEOTIDE SEQUENCE [LARGE SCALE GENOMIC DNA]</scope>
    <source>
        <strain evidence="2 3">TWF718</strain>
    </source>
</reference>
<proteinExistence type="predicted"/>
<accession>A0AAN8RJ29</accession>
<dbReference type="EMBL" id="JAVHNR010000012">
    <property type="protein sequence ID" value="KAK6330060.1"/>
    <property type="molecule type" value="Genomic_DNA"/>
</dbReference>
<comment type="caution">
    <text evidence="2">The sequence shown here is derived from an EMBL/GenBank/DDBJ whole genome shotgun (WGS) entry which is preliminary data.</text>
</comment>
<dbReference type="AlphaFoldDB" id="A0AAN8RJ29"/>
<feature type="region of interest" description="Disordered" evidence="1">
    <location>
        <begin position="1"/>
        <end position="167"/>
    </location>
</feature>
<name>A0AAN8RJ29_9PEZI</name>
<evidence type="ECO:0000313" key="3">
    <source>
        <dbReference type="Proteomes" id="UP001313282"/>
    </source>
</evidence>
<evidence type="ECO:0000313" key="2">
    <source>
        <dbReference type="EMBL" id="KAK6330060.1"/>
    </source>
</evidence>